<sequence>MEIEKNRQRGLSHLQQFSFGVGHVINDNTRRMLHSFRMIFLMRVVGISATNAGLISSYNYFAGGILFAPVAGFLCDKIKIPVLSRRHGKRKSWHLIGTIAAAIGIPLFFSKCFVCDKGTSEWPVLLYYFLIATMISFSINFVDISHLSVIPVLAKDQREAAKLSSLRTAFMYLTGVVCYLVAWLILGQDGRDQLSKESSMDFMVIALILTGVGLVCSGIFHVGTKEPPDDSPAERKLPHSIADYVRKTSFMPSAGLLQSVLYFEGYQQRKENILDRFIHSLRSLENNNPTNQQLCEQTSPVRKSSFFDQFFEAILAGHDTNEAVESKTIEKEAHDPTPNLTVTPVAVTSEDDFTFVKTLPKERKISLMMSIFNRLTTKQEDSAGESDLKKDDYRTLDDIGEGDGRGMMEKIQQNSEIDNQGHKLTPAVDLEEFETEPSQHSPDVSKDDRKALPSVASDIESTPLPKAKTARAWFKDPHLYKVAIIYSCTKSLQSVLFSYLPLLLTDELKFGKEAIANIPLIALVSATLSTEISRRLSRKVGNKWTFTAAAATVIGSCAWFLNITQSTRVSTYPAVILLGFGSSAMFVNALGFATELIGDNKGSSGLVFSVIGTLANLTLGTLYIVIQALFPKESASTDCQECGNYVRRVFAFVPSSLAAFSLLLVIIFQVPQIVCGKKETEKETEPDSDHTT</sequence>
<dbReference type="GO" id="GO:0005886">
    <property type="term" value="C:plasma membrane"/>
    <property type="evidence" value="ECO:0007669"/>
    <property type="project" value="TreeGrafter"/>
</dbReference>
<comment type="caution">
    <text evidence="4">The sequence shown here is derived from an EMBL/GenBank/DDBJ whole genome shotgun (WGS) entry which is preliminary data.</text>
</comment>
<keyword evidence="3" id="KW-0472">Membrane</keyword>
<feature type="transmembrane region" description="Helical" evidence="3">
    <location>
        <begin position="574"/>
        <end position="593"/>
    </location>
</feature>
<protein>
    <recommendedName>
        <fullName evidence="6">Major facilitator superfamily (MFS) profile domain-containing protein</fullName>
    </recommendedName>
</protein>
<feature type="transmembrane region" description="Helical" evidence="3">
    <location>
        <begin position="202"/>
        <end position="222"/>
    </location>
</feature>
<dbReference type="Gene3D" id="1.20.1250.20">
    <property type="entry name" value="MFS general substrate transporter like domains"/>
    <property type="match status" value="2"/>
</dbReference>
<feature type="transmembrane region" description="Helical" evidence="3">
    <location>
        <begin position="166"/>
        <end position="186"/>
    </location>
</feature>
<feature type="transmembrane region" description="Helical" evidence="3">
    <location>
        <begin position="544"/>
        <end position="562"/>
    </location>
</feature>
<feature type="transmembrane region" description="Helical" evidence="3">
    <location>
        <begin position="605"/>
        <end position="629"/>
    </location>
</feature>
<dbReference type="PANTHER" id="PTHR11328:SF28">
    <property type="entry name" value="MAJOR FACILITATOR SUPERFAMILY DOMAIN-CONTAINING PROTEIN 12"/>
    <property type="match status" value="1"/>
</dbReference>
<keyword evidence="3" id="KW-1133">Transmembrane helix</keyword>
<feature type="transmembrane region" description="Helical" evidence="3">
    <location>
        <begin position="129"/>
        <end position="154"/>
    </location>
</feature>
<gene>
    <name evidence="4" type="ORF">pdam_00007246</name>
</gene>
<dbReference type="InterPro" id="IPR036259">
    <property type="entry name" value="MFS_trans_sf"/>
</dbReference>
<evidence type="ECO:0000313" key="5">
    <source>
        <dbReference type="Proteomes" id="UP000275408"/>
    </source>
</evidence>
<proteinExistence type="inferred from homology"/>
<dbReference type="OrthoDB" id="5962854at2759"/>
<dbReference type="STRING" id="46731.A0A3M6UN29"/>
<evidence type="ECO:0000256" key="3">
    <source>
        <dbReference type="SAM" id="Phobius"/>
    </source>
</evidence>
<evidence type="ECO:0000313" key="4">
    <source>
        <dbReference type="EMBL" id="RMX55040.1"/>
    </source>
</evidence>
<organism evidence="4 5">
    <name type="scientific">Pocillopora damicornis</name>
    <name type="common">Cauliflower coral</name>
    <name type="synonym">Millepora damicornis</name>
    <dbReference type="NCBI Taxonomy" id="46731"/>
    <lineage>
        <taxon>Eukaryota</taxon>
        <taxon>Metazoa</taxon>
        <taxon>Cnidaria</taxon>
        <taxon>Anthozoa</taxon>
        <taxon>Hexacorallia</taxon>
        <taxon>Scleractinia</taxon>
        <taxon>Astrocoeniina</taxon>
        <taxon>Pocilloporidae</taxon>
        <taxon>Pocillopora</taxon>
    </lineage>
</organism>
<dbReference type="GO" id="GO:0008643">
    <property type="term" value="P:carbohydrate transport"/>
    <property type="evidence" value="ECO:0007669"/>
    <property type="project" value="InterPro"/>
</dbReference>
<comment type="similarity">
    <text evidence="1">Belongs to the major facilitator superfamily.</text>
</comment>
<dbReference type="GO" id="GO:0015293">
    <property type="term" value="F:symporter activity"/>
    <property type="evidence" value="ECO:0007669"/>
    <property type="project" value="InterPro"/>
</dbReference>
<dbReference type="EMBL" id="RCHS01001135">
    <property type="protein sequence ID" value="RMX55040.1"/>
    <property type="molecule type" value="Genomic_DNA"/>
</dbReference>
<dbReference type="SUPFAM" id="SSF103473">
    <property type="entry name" value="MFS general substrate transporter"/>
    <property type="match status" value="1"/>
</dbReference>
<keyword evidence="3" id="KW-0812">Transmembrane</keyword>
<evidence type="ECO:0000256" key="2">
    <source>
        <dbReference type="SAM" id="MobiDB-lite"/>
    </source>
</evidence>
<evidence type="ECO:0000256" key="1">
    <source>
        <dbReference type="ARBA" id="ARBA00008335"/>
    </source>
</evidence>
<feature type="region of interest" description="Disordered" evidence="2">
    <location>
        <begin position="379"/>
        <end position="406"/>
    </location>
</feature>
<dbReference type="InterPro" id="IPR039672">
    <property type="entry name" value="MFS_2"/>
</dbReference>
<feature type="transmembrane region" description="Helical" evidence="3">
    <location>
        <begin position="92"/>
        <end position="109"/>
    </location>
</feature>
<dbReference type="Pfam" id="PF13347">
    <property type="entry name" value="MFS_2"/>
    <property type="match status" value="1"/>
</dbReference>
<dbReference type="AlphaFoldDB" id="A0A3M6UN29"/>
<dbReference type="PANTHER" id="PTHR11328">
    <property type="entry name" value="MAJOR FACILITATOR SUPERFAMILY DOMAIN-CONTAINING PROTEIN"/>
    <property type="match status" value="1"/>
</dbReference>
<dbReference type="Proteomes" id="UP000275408">
    <property type="component" value="Unassembled WGS sequence"/>
</dbReference>
<reference evidence="4 5" key="1">
    <citation type="journal article" date="2018" name="Sci. Rep.">
        <title>Comparative analysis of the Pocillopora damicornis genome highlights role of immune system in coral evolution.</title>
        <authorList>
            <person name="Cunning R."/>
            <person name="Bay R.A."/>
            <person name="Gillette P."/>
            <person name="Baker A.C."/>
            <person name="Traylor-Knowles N."/>
        </authorList>
    </citation>
    <scope>NUCLEOTIDE SEQUENCE [LARGE SCALE GENOMIC DNA]</scope>
    <source>
        <strain evidence="4">RSMAS</strain>
        <tissue evidence="4">Whole animal</tissue>
    </source>
</reference>
<keyword evidence="5" id="KW-1185">Reference proteome</keyword>
<name>A0A3M6UN29_POCDA</name>
<feature type="transmembrane region" description="Helical" evidence="3">
    <location>
        <begin position="38"/>
        <end position="55"/>
    </location>
</feature>
<accession>A0A3M6UN29</accession>
<evidence type="ECO:0008006" key="6">
    <source>
        <dbReference type="Google" id="ProtNLM"/>
    </source>
</evidence>
<feature type="transmembrane region" description="Helical" evidence="3">
    <location>
        <begin position="649"/>
        <end position="668"/>
    </location>
</feature>
<dbReference type="InterPro" id="IPR011701">
    <property type="entry name" value="MFS"/>
</dbReference>
<dbReference type="Pfam" id="PF07690">
    <property type="entry name" value="MFS_1"/>
    <property type="match status" value="1"/>
</dbReference>